<evidence type="ECO:0000313" key="3">
    <source>
        <dbReference type="Proteomes" id="UP001305414"/>
    </source>
</evidence>
<feature type="region of interest" description="Disordered" evidence="1">
    <location>
        <begin position="1"/>
        <end position="32"/>
    </location>
</feature>
<gene>
    <name evidence="2" type="ORF">RRF57_006806</name>
</gene>
<name>A0AAN7USQ9_9PEZI</name>
<dbReference type="EMBL" id="JAWHQM010000018">
    <property type="protein sequence ID" value="KAK5631091.1"/>
    <property type="molecule type" value="Genomic_DNA"/>
</dbReference>
<feature type="compositionally biased region" description="Polar residues" evidence="1">
    <location>
        <begin position="156"/>
        <end position="167"/>
    </location>
</feature>
<evidence type="ECO:0000256" key="1">
    <source>
        <dbReference type="SAM" id="MobiDB-lite"/>
    </source>
</evidence>
<sequence>MQSSLIADFSRLSKMERRSRQAKKKPRKESGTQTQIWFKDDIAQLLAWLDYCLENDRDFKSTVVDYLFFTRKRIYTVSQVRHKLGSIWRQLGENRPGIKLKSTIIYKEGTACLEGLSNDMKTQATLDRNGKGTLRYLQNARLSTPDGPSRPDDAQRQATSPLTSIGSSPRMPSPYQSIDFQAHFGPGGTGECKRPSKLSSTEQVKVYENDHVVLEAQSLGETSNLLTRDEYIPTIPSYLPQKPHEAPTACVTKGSILIQPSPSGNFKEWERLSLEVAEKDMTIAHQRAELLSRENRIFQLETQLSSVCTELKELQQCLNVPNASDPASTIMQLQHSVSCLKHQLSATEAFQKDLRKPAGGSFGPGFGDIRMKMDALEGKIYEACADLREKGWVFVQNGGNIPAQDPELRMLFQRSIGSASCDLYPLMSKDNTGQLNLLRALVAASVSISAFETPFMDLFKGESVLLDKYRDCLMLRDGALKLQDIDTLAHQRTISEPYFESEIIGNKSKASAARLARVLASLLTAKSNLDADTKMECGLIDASGGTEDSLHHTVTASFTDIFADAMRLRATLIVTRKRYQAIFPKPGQQFRPSTMHKDAWNYDGYTTRHMPEGTLTSRRSNDSTTNLHDEVHDQEVKMCLFPAIYWYSPASANSPHPGSEAKKYVVDYNNFIGQDEAVLDASSAKVISKAVVLI</sequence>
<protein>
    <submittedName>
        <fullName evidence="2">Uncharacterized protein</fullName>
    </submittedName>
</protein>
<organism evidence="2 3">
    <name type="scientific">Xylaria bambusicola</name>
    <dbReference type="NCBI Taxonomy" id="326684"/>
    <lineage>
        <taxon>Eukaryota</taxon>
        <taxon>Fungi</taxon>
        <taxon>Dikarya</taxon>
        <taxon>Ascomycota</taxon>
        <taxon>Pezizomycotina</taxon>
        <taxon>Sordariomycetes</taxon>
        <taxon>Xylariomycetidae</taxon>
        <taxon>Xylariales</taxon>
        <taxon>Xylariaceae</taxon>
        <taxon>Xylaria</taxon>
    </lineage>
</organism>
<accession>A0AAN7USQ9</accession>
<comment type="caution">
    <text evidence="2">The sequence shown here is derived from an EMBL/GenBank/DDBJ whole genome shotgun (WGS) entry which is preliminary data.</text>
</comment>
<reference evidence="2 3" key="1">
    <citation type="submission" date="2023-10" db="EMBL/GenBank/DDBJ databases">
        <title>Draft genome sequence of Xylaria bambusicola isolate GMP-LS, the root and basal stem rot pathogen of sugarcane in Indonesia.</title>
        <authorList>
            <person name="Selvaraj P."/>
            <person name="Muralishankar V."/>
            <person name="Muruganantham S."/>
            <person name="Sp S."/>
            <person name="Haryani S."/>
            <person name="Lau K.J.X."/>
            <person name="Naqvi N.I."/>
        </authorList>
    </citation>
    <scope>NUCLEOTIDE SEQUENCE [LARGE SCALE GENOMIC DNA]</scope>
    <source>
        <strain evidence="2">GMP-LS</strain>
    </source>
</reference>
<feature type="region of interest" description="Disordered" evidence="1">
    <location>
        <begin position="141"/>
        <end position="197"/>
    </location>
</feature>
<proteinExistence type="predicted"/>
<evidence type="ECO:0000313" key="2">
    <source>
        <dbReference type="EMBL" id="KAK5631091.1"/>
    </source>
</evidence>
<keyword evidence="3" id="KW-1185">Reference proteome</keyword>
<dbReference type="Proteomes" id="UP001305414">
    <property type="component" value="Unassembled WGS sequence"/>
</dbReference>
<dbReference type="AlphaFoldDB" id="A0AAN7USQ9"/>